<reference evidence="6" key="1">
    <citation type="submission" date="2022-09" db="EMBL/GenBank/DDBJ databases">
        <title>Intensive care unit water sources are persistently colonized with multi-drug resistant bacteria and are the site of extensive horizontal gene transfer of antibiotic resistance genes.</title>
        <authorList>
            <person name="Diorio-Toth L."/>
        </authorList>
    </citation>
    <scope>NUCLEOTIDE SEQUENCE</scope>
    <source>
        <strain evidence="6">GD03843</strain>
    </source>
</reference>
<feature type="domain" description="AMP-binding enzyme C-terminal" evidence="5">
    <location>
        <begin position="440"/>
        <end position="515"/>
    </location>
</feature>
<sequence length="533" mass="57433">MTARIIAGDVSLTRDALVARGEQVAAGLAAMGVREGDVIAVLLRNGMPYLEIIQACKRLGCYYCPINWHYTADEVAFLVADSGAKVLIAEDDLWRQVYAALPTGLPALRVAGNGDAVAAARSEDDGCGDGGSGSGSGNGNGNGNGNGCGSGDSADYNAWRNAQPRYDGPVVAPRGHMAYTSGTTGRPKGVVRQPFPVDRLAEHLAAVESVVEQAYGLRPGCRALLPAPIYHSAPSVFAQVALRVCDTLVLTARFDPLEVLRLIEQHRIDTVYLVPIMYVRLLKLDARTRASFDLSSLRFVASTGAPCAPELKRAMIDWLGPVIHETYASSEAGMVTVIDSHEALAKPGSAGRPIGPAQVRVYGDDGHVCAPGEVGRIYVRQPAYADFTYRNHPEARQAVERDGLIGLGDLGYVDEDGYLFVCDRESDLVISGGVNIYPAEIEHHLTQYPGVADCAVFGVPDAEFGERLLGLIQPAPDAAIDVQDLMQWLSTRIARYKVPRELLLRATLPRDDNGKIAKRRLRAEFWEGQARKV</sequence>
<evidence type="ECO:0000313" key="7">
    <source>
        <dbReference type="Proteomes" id="UP001161094"/>
    </source>
</evidence>
<feature type="region of interest" description="Disordered" evidence="3">
    <location>
        <begin position="121"/>
        <end position="146"/>
    </location>
</feature>
<dbReference type="GO" id="GO:0006631">
    <property type="term" value="P:fatty acid metabolic process"/>
    <property type="evidence" value="ECO:0007669"/>
    <property type="project" value="TreeGrafter"/>
</dbReference>
<dbReference type="InterPro" id="IPR000873">
    <property type="entry name" value="AMP-dep_synth/lig_dom"/>
</dbReference>
<accession>A0AA42LQQ9</accession>
<dbReference type="GO" id="GO:0031956">
    <property type="term" value="F:medium-chain fatty acid-CoA ligase activity"/>
    <property type="evidence" value="ECO:0007669"/>
    <property type="project" value="TreeGrafter"/>
</dbReference>
<evidence type="ECO:0000256" key="2">
    <source>
        <dbReference type="ARBA" id="ARBA00022598"/>
    </source>
</evidence>
<proteinExistence type="inferred from homology"/>
<feature type="compositionally biased region" description="Gly residues" evidence="3">
    <location>
        <begin position="128"/>
        <end position="146"/>
    </location>
</feature>
<evidence type="ECO:0000256" key="3">
    <source>
        <dbReference type="SAM" id="MobiDB-lite"/>
    </source>
</evidence>
<dbReference type="PANTHER" id="PTHR43201">
    <property type="entry name" value="ACYL-COA SYNTHETASE"/>
    <property type="match status" value="1"/>
</dbReference>
<dbReference type="PROSITE" id="PS00455">
    <property type="entry name" value="AMP_BINDING"/>
    <property type="match status" value="1"/>
</dbReference>
<dbReference type="Pfam" id="PF00501">
    <property type="entry name" value="AMP-binding"/>
    <property type="match status" value="1"/>
</dbReference>
<evidence type="ECO:0000259" key="4">
    <source>
        <dbReference type="Pfam" id="PF00501"/>
    </source>
</evidence>
<dbReference type="EMBL" id="JAOCDZ010000012">
    <property type="protein sequence ID" value="MDH0737764.1"/>
    <property type="molecule type" value="Genomic_DNA"/>
</dbReference>
<comment type="caution">
    <text evidence="6">The sequence shown here is derived from an EMBL/GenBank/DDBJ whole genome shotgun (WGS) entry which is preliminary data.</text>
</comment>
<organism evidence="6 7">
    <name type="scientific">Achromobacter spanius</name>
    <dbReference type="NCBI Taxonomy" id="217203"/>
    <lineage>
        <taxon>Bacteria</taxon>
        <taxon>Pseudomonadati</taxon>
        <taxon>Pseudomonadota</taxon>
        <taxon>Betaproteobacteria</taxon>
        <taxon>Burkholderiales</taxon>
        <taxon>Alcaligenaceae</taxon>
        <taxon>Achromobacter</taxon>
    </lineage>
</organism>
<dbReference type="Pfam" id="PF13193">
    <property type="entry name" value="AMP-binding_C"/>
    <property type="match status" value="1"/>
</dbReference>
<dbReference type="PANTHER" id="PTHR43201:SF5">
    <property type="entry name" value="MEDIUM-CHAIN ACYL-COA LIGASE ACSF2, MITOCHONDRIAL"/>
    <property type="match status" value="1"/>
</dbReference>
<dbReference type="RefSeq" id="WP_279996084.1">
    <property type="nucleotide sequence ID" value="NZ_JAOCDZ010000012.1"/>
</dbReference>
<dbReference type="InterPro" id="IPR042099">
    <property type="entry name" value="ANL_N_sf"/>
</dbReference>
<protein>
    <submittedName>
        <fullName evidence="6">AMP-binding protein</fullName>
    </submittedName>
</protein>
<dbReference type="Gene3D" id="3.40.50.980">
    <property type="match status" value="1"/>
</dbReference>
<dbReference type="InterPro" id="IPR020845">
    <property type="entry name" value="AMP-binding_CS"/>
</dbReference>
<evidence type="ECO:0000256" key="1">
    <source>
        <dbReference type="ARBA" id="ARBA00006432"/>
    </source>
</evidence>
<dbReference type="Gene3D" id="3.30.300.30">
    <property type="match status" value="1"/>
</dbReference>
<feature type="domain" description="AMP-dependent synthetase/ligase" evidence="4">
    <location>
        <begin position="7"/>
        <end position="383"/>
    </location>
</feature>
<evidence type="ECO:0000313" key="6">
    <source>
        <dbReference type="EMBL" id="MDH0737764.1"/>
    </source>
</evidence>
<dbReference type="InterPro" id="IPR025110">
    <property type="entry name" value="AMP-bd_C"/>
</dbReference>
<keyword evidence="2" id="KW-0436">Ligase</keyword>
<dbReference type="AlphaFoldDB" id="A0AA42LQQ9"/>
<dbReference type="Gene3D" id="3.40.50.12780">
    <property type="entry name" value="N-terminal domain of ligase-like"/>
    <property type="match status" value="1"/>
</dbReference>
<dbReference type="SUPFAM" id="SSF56801">
    <property type="entry name" value="Acetyl-CoA synthetase-like"/>
    <property type="match status" value="1"/>
</dbReference>
<comment type="similarity">
    <text evidence="1">Belongs to the ATP-dependent AMP-binding enzyme family.</text>
</comment>
<name>A0AA42LQQ9_9BURK</name>
<dbReference type="InterPro" id="IPR045851">
    <property type="entry name" value="AMP-bd_C_sf"/>
</dbReference>
<dbReference type="Proteomes" id="UP001161094">
    <property type="component" value="Unassembled WGS sequence"/>
</dbReference>
<gene>
    <name evidence="6" type="ORF">N5D93_18255</name>
</gene>
<evidence type="ECO:0000259" key="5">
    <source>
        <dbReference type="Pfam" id="PF13193"/>
    </source>
</evidence>